<dbReference type="SMART" id="SM00487">
    <property type="entry name" value="DEXDc"/>
    <property type="match status" value="1"/>
</dbReference>
<protein>
    <submittedName>
        <fullName evidence="7">DEAD/DEAH box helicase</fullName>
    </submittedName>
</protein>
<dbReference type="CDD" id="cd18791">
    <property type="entry name" value="SF2_C_RHA"/>
    <property type="match status" value="1"/>
</dbReference>
<dbReference type="SMART" id="SM00490">
    <property type="entry name" value="HELICc"/>
    <property type="match status" value="1"/>
</dbReference>
<dbReference type="Pfam" id="PF00271">
    <property type="entry name" value="Helicase_C"/>
    <property type="match status" value="1"/>
</dbReference>
<keyword evidence="2" id="KW-0378">Hydrolase</keyword>
<keyword evidence="8" id="KW-1185">Reference proteome</keyword>
<dbReference type="GO" id="GO:0003676">
    <property type="term" value="F:nucleic acid binding"/>
    <property type="evidence" value="ECO:0007669"/>
    <property type="project" value="InterPro"/>
</dbReference>
<dbReference type="InterPro" id="IPR027417">
    <property type="entry name" value="P-loop_NTPase"/>
</dbReference>
<dbReference type="AlphaFoldDB" id="A0A9X1XFI3"/>
<dbReference type="CDD" id="cd17917">
    <property type="entry name" value="DEXHc_RHA-like"/>
    <property type="match status" value="1"/>
</dbReference>
<dbReference type="EMBL" id="JAJHVV010000001">
    <property type="protein sequence ID" value="MCK6261841.1"/>
    <property type="molecule type" value="Genomic_DNA"/>
</dbReference>
<dbReference type="GO" id="GO:0004386">
    <property type="term" value="F:helicase activity"/>
    <property type="evidence" value="ECO:0007669"/>
    <property type="project" value="UniProtKB-KW"/>
</dbReference>
<accession>A0A9X1XFI3</accession>
<evidence type="ECO:0000259" key="6">
    <source>
        <dbReference type="PROSITE" id="PS51194"/>
    </source>
</evidence>
<dbReference type="Proteomes" id="UP001139559">
    <property type="component" value="Unassembled WGS sequence"/>
</dbReference>
<dbReference type="PROSITE" id="PS51192">
    <property type="entry name" value="HELICASE_ATP_BIND_1"/>
    <property type="match status" value="1"/>
</dbReference>
<dbReference type="SUPFAM" id="SSF52540">
    <property type="entry name" value="P-loop containing nucleoside triphosphate hydrolases"/>
    <property type="match status" value="1"/>
</dbReference>
<evidence type="ECO:0000256" key="1">
    <source>
        <dbReference type="ARBA" id="ARBA00022741"/>
    </source>
</evidence>
<dbReference type="InterPro" id="IPR007502">
    <property type="entry name" value="Helicase-assoc_dom"/>
</dbReference>
<evidence type="ECO:0000259" key="5">
    <source>
        <dbReference type="PROSITE" id="PS51192"/>
    </source>
</evidence>
<dbReference type="Gene3D" id="1.20.120.1080">
    <property type="match status" value="1"/>
</dbReference>
<organism evidence="7 8">
    <name type="scientific">Vibrio amylolyticus</name>
    <dbReference type="NCBI Taxonomy" id="2847292"/>
    <lineage>
        <taxon>Bacteria</taxon>
        <taxon>Pseudomonadati</taxon>
        <taxon>Pseudomonadota</taxon>
        <taxon>Gammaproteobacteria</taxon>
        <taxon>Vibrionales</taxon>
        <taxon>Vibrionaceae</taxon>
        <taxon>Vibrio</taxon>
    </lineage>
</organism>
<dbReference type="GO" id="GO:0016787">
    <property type="term" value="F:hydrolase activity"/>
    <property type="evidence" value="ECO:0007669"/>
    <property type="project" value="UniProtKB-KW"/>
</dbReference>
<dbReference type="InterPro" id="IPR011545">
    <property type="entry name" value="DEAD/DEAH_box_helicase_dom"/>
</dbReference>
<evidence type="ECO:0000313" key="7">
    <source>
        <dbReference type="EMBL" id="MCK6261841.1"/>
    </source>
</evidence>
<dbReference type="PANTHER" id="PTHR43519">
    <property type="entry name" value="ATP-DEPENDENT RNA HELICASE HRPB"/>
    <property type="match status" value="1"/>
</dbReference>
<keyword evidence="1" id="KW-0547">Nucleotide-binding</keyword>
<keyword evidence="4" id="KW-0067">ATP-binding</keyword>
<feature type="domain" description="Helicase ATP-binding" evidence="5">
    <location>
        <begin position="13"/>
        <end position="166"/>
    </location>
</feature>
<dbReference type="RefSeq" id="WP_248006961.1">
    <property type="nucleotide sequence ID" value="NZ_JAJHVV010000001.1"/>
</dbReference>
<evidence type="ECO:0000256" key="4">
    <source>
        <dbReference type="ARBA" id="ARBA00022840"/>
    </source>
</evidence>
<sequence length="781" mass="87883">MQSLPIDAIKTTFLAQLIKHHLVVEAETGSGKSTRLPLWAAQQGRVLVIEPRRIACISLAHYLASQKTETTGESVGYAIKLENRYGPQTQVVFVTPGVALRWFAEDQLKSFDVIMIDEFHERRWDTDLLVSMLKESNQHRMIITSATIEGEKLANYIGGTRLQAQGRSYSVSLTHIARDSAHLPSSKNLEKRVCEQVLEELTDAQGDILVFLPGRKEIAQCQSILKNKTSVIVVALHASVDDETRQFALEAQDKQKVVLATNVAETSLTIPNISTVIDSGLERRTVQRNGRTTLILTHISKASAKQRMGRAGRVMNGRCIQLYGQHAALELTTPPEFQRESLVEPMLTASMCGYRLEQLSWLDAIPSKSLDLARSTLLSMEAIDGNGRITEHGEKLYPLPIDAMHADLLTRITKKPLKEAMIDLTAAMSVPSSLYSMNSNRDLLEELNQQEVLGCDANLLIKIVRDEPLSAITLNPDAVKEARGLAEQMRVLFELPMLEVASRYNHQDLAKQIARLNAELIFIRREKRRGALGNGKMEVMPARNSRFFDKSEAAIVLDLHSLPGRGVKQTLNLATVMMPISIADMVEIELGEWRQGDTLIEDDVAYSQMSLVYANRILTTQKTAAIGELASKTILDEVHAERALPGFAQIRSDEIKLWKLYVELGLSEADGHENVTFDSWFSLQLKELELESIQELALFDADDFKFDGIPYWEENEFSQQYPFSLCLGDLNLSASYEVRKKLVTVTYQSGLRKGDPKRWELPRWKGWRVRYQKASRIIDIK</sequence>
<feature type="domain" description="Helicase C-terminal" evidence="6">
    <location>
        <begin position="193"/>
        <end position="354"/>
    </location>
</feature>
<evidence type="ECO:0000256" key="3">
    <source>
        <dbReference type="ARBA" id="ARBA00022806"/>
    </source>
</evidence>
<dbReference type="PROSITE" id="PS51194">
    <property type="entry name" value="HELICASE_CTER"/>
    <property type="match status" value="1"/>
</dbReference>
<dbReference type="Gene3D" id="3.40.50.300">
    <property type="entry name" value="P-loop containing nucleotide triphosphate hydrolases"/>
    <property type="match status" value="2"/>
</dbReference>
<reference evidence="7" key="1">
    <citation type="submission" date="2021-11" db="EMBL/GenBank/DDBJ databases">
        <title>Vibrio ZSDE26 sp. nov. and Vibrio ZSDZ34 sp. nov., isolated from coastal seawater in Qingdao.</title>
        <authorList>
            <person name="Zhang P."/>
        </authorList>
    </citation>
    <scope>NUCLEOTIDE SEQUENCE</scope>
    <source>
        <strain evidence="7">ZSDE26</strain>
    </source>
</reference>
<gene>
    <name evidence="7" type="ORF">KP803_00980</name>
</gene>
<name>A0A9X1XFI3_9VIBR</name>
<dbReference type="GO" id="GO:0005524">
    <property type="term" value="F:ATP binding"/>
    <property type="evidence" value="ECO:0007669"/>
    <property type="project" value="UniProtKB-KW"/>
</dbReference>
<evidence type="ECO:0000313" key="8">
    <source>
        <dbReference type="Proteomes" id="UP001139559"/>
    </source>
</evidence>
<comment type="caution">
    <text evidence="7">The sequence shown here is derived from an EMBL/GenBank/DDBJ whole genome shotgun (WGS) entry which is preliminary data.</text>
</comment>
<evidence type="ECO:0000256" key="2">
    <source>
        <dbReference type="ARBA" id="ARBA00022801"/>
    </source>
</evidence>
<proteinExistence type="predicted"/>
<dbReference type="InterPro" id="IPR014001">
    <property type="entry name" value="Helicase_ATP-bd"/>
</dbReference>
<dbReference type="Pfam" id="PF00270">
    <property type="entry name" value="DEAD"/>
    <property type="match status" value="1"/>
</dbReference>
<dbReference type="PANTHER" id="PTHR43519:SF1">
    <property type="entry name" value="ATP-DEPENDENT RNA HELICASE HRPB"/>
    <property type="match status" value="1"/>
</dbReference>
<keyword evidence="3 7" id="KW-0347">Helicase</keyword>
<dbReference type="InterPro" id="IPR001650">
    <property type="entry name" value="Helicase_C-like"/>
</dbReference>
<dbReference type="SMART" id="SM00847">
    <property type="entry name" value="HA2"/>
    <property type="match status" value="1"/>
</dbReference>